<keyword evidence="2" id="KW-1185">Reference proteome</keyword>
<accession>A0A8J4XUM5</accession>
<dbReference type="Proteomes" id="UP000770661">
    <property type="component" value="Unassembled WGS sequence"/>
</dbReference>
<dbReference type="EMBL" id="JACEEZ010021471">
    <property type="protein sequence ID" value="KAG0713472.1"/>
    <property type="molecule type" value="Genomic_DNA"/>
</dbReference>
<comment type="caution">
    <text evidence="1">The sequence shown here is derived from an EMBL/GenBank/DDBJ whole genome shotgun (WGS) entry which is preliminary data.</text>
</comment>
<organism evidence="1 2">
    <name type="scientific">Chionoecetes opilio</name>
    <name type="common">Atlantic snow crab</name>
    <name type="synonym">Cancer opilio</name>
    <dbReference type="NCBI Taxonomy" id="41210"/>
    <lineage>
        <taxon>Eukaryota</taxon>
        <taxon>Metazoa</taxon>
        <taxon>Ecdysozoa</taxon>
        <taxon>Arthropoda</taxon>
        <taxon>Crustacea</taxon>
        <taxon>Multicrustacea</taxon>
        <taxon>Malacostraca</taxon>
        <taxon>Eumalacostraca</taxon>
        <taxon>Eucarida</taxon>
        <taxon>Decapoda</taxon>
        <taxon>Pleocyemata</taxon>
        <taxon>Brachyura</taxon>
        <taxon>Eubrachyura</taxon>
        <taxon>Majoidea</taxon>
        <taxon>Majidae</taxon>
        <taxon>Chionoecetes</taxon>
    </lineage>
</organism>
<proteinExistence type="predicted"/>
<gene>
    <name evidence="1" type="ORF">GWK47_016192</name>
</gene>
<reference evidence="1" key="1">
    <citation type="submission" date="2020-07" db="EMBL/GenBank/DDBJ databases">
        <title>The High-quality genome of the commercially important snow crab, Chionoecetes opilio.</title>
        <authorList>
            <person name="Jeong J.-H."/>
            <person name="Ryu S."/>
        </authorList>
    </citation>
    <scope>NUCLEOTIDE SEQUENCE</scope>
    <source>
        <strain evidence="1">MADBK_172401_WGS</strain>
        <tissue evidence="1">Digestive gland</tissue>
    </source>
</reference>
<evidence type="ECO:0000313" key="1">
    <source>
        <dbReference type="EMBL" id="KAG0713472.1"/>
    </source>
</evidence>
<name>A0A8J4XUM5_CHIOP</name>
<protein>
    <submittedName>
        <fullName evidence="1">Uncharacterized protein</fullName>
    </submittedName>
</protein>
<dbReference type="AlphaFoldDB" id="A0A8J4XUM5"/>
<evidence type="ECO:0000313" key="2">
    <source>
        <dbReference type="Proteomes" id="UP000770661"/>
    </source>
</evidence>
<sequence length="219" mass="23946">MADRTKLQATLHEWRARYEYEMLEDLDQRERDLTAAMERAAEAAIPGKVRSDGAWGIIFYQRHPCVAVTSSTDAVSADYDVTGHSPPSFVTRRQGFLATCEARSLWSGKRADVTLTELACDDAPPGIHCTLEDVECGGLVHVSLSHYTVPQPAVSRQEGAEESFCPGEGNNDLLVPLVGVPGGVWVRCRPRLPECSEVRGALLEDFVRDAQAGHVSPVL</sequence>